<dbReference type="Pfam" id="PF06271">
    <property type="entry name" value="RDD"/>
    <property type="match status" value="1"/>
</dbReference>
<keyword evidence="3 6" id="KW-0812">Transmembrane</keyword>
<evidence type="ECO:0000256" key="5">
    <source>
        <dbReference type="ARBA" id="ARBA00023136"/>
    </source>
</evidence>
<feature type="transmembrane region" description="Helical" evidence="6">
    <location>
        <begin position="119"/>
        <end position="137"/>
    </location>
</feature>
<feature type="domain" description="RDD" evidence="7">
    <location>
        <begin position="22"/>
        <end position="150"/>
    </location>
</feature>
<organism evidence="8">
    <name type="scientific">hydrothermal vent metagenome</name>
    <dbReference type="NCBI Taxonomy" id="652676"/>
    <lineage>
        <taxon>unclassified sequences</taxon>
        <taxon>metagenomes</taxon>
        <taxon>ecological metagenomes</taxon>
    </lineage>
</organism>
<reference evidence="8" key="1">
    <citation type="submission" date="2018-06" db="EMBL/GenBank/DDBJ databases">
        <authorList>
            <person name="Zhirakovskaya E."/>
        </authorList>
    </citation>
    <scope>NUCLEOTIDE SEQUENCE</scope>
</reference>
<evidence type="ECO:0000256" key="1">
    <source>
        <dbReference type="ARBA" id="ARBA00004651"/>
    </source>
</evidence>
<evidence type="ECO:0000259" key="7">
    <source>
        <dbReference type="Pfam" id="PF06271"/>
    </source>
</evidence>
<dbReference type="PANTHER" id="PTHR36115">
    <property type="entry name" value="PROLINE-RICH ANTIGEN HOMOLOG-RELATED"/>
    <property type="match status" value="1"/>
</dbReference>
<keyword evidence="2" id="KW-1003">Cell membrane</keyword>
<dbReference type="PANTHER" id="PTHR36115:SF4">
    <property type="entry name" value="MEMBRANE PROTEIN"/>
    <property type="match status" value="1"/>
</dbReference>
<dbReference type="InterPro" id="IPR051791">
    <property type="entry name" value="Pra-immunoreactive"/>
</dbReference>
<protein>
    <recommendedName>
        <fullName evidence="7">RDD domain-containing protein</fullName>
    </recommendedName>
</protein>
<gene>
    <name evidence="8" type="ORF">MNBD_GAMMA07-701</name>
</gene>
<evidence type="ECO:0000256" key="2">
    <source>
        <dbReference type="ARBA" id="ARBA00022475"/>
    </source>
</evidence>
<dbReference type="GO" id="GO:0005886">
    <property type="term" value="C:plasma membrane"/>
    <property type="evidence" value="ECO:0007669"/>
    <property type="project" value="UniProtKB-SubCell"/>
</dbReference>
<evidence type="ECO:0000256" key="6">
    <source>
        <dbReference type="SAM" id="Phobius"/>
    </source>
</evidence>
<evidence type="ECO:0000256" key="3">
    <source>
        <dbReference type="ARBA" id="ARBA00022692"/>
    </source>
</evidence>
<feature type="transmembrane region" description="Helical" evidence="6">
    <location>
        <begin position="25"/>
        <end position="52"/>
    </location>
</feature>
<keyword evidence="4 6" id="KW-1133">Transmembrane helix</keyword>
<proteinExistence type="predicted"/>
<evidence type="ECO:0000256" key="4">
    <source>
        <dbReference type="ARBA" id="ARBA00022989"/>
    </source>
</evidence>
<comment type="subcellular location">
    <subcellularLocation>
        <location evidence="1">Cell membrane</location>
        <topology evidence="1">Multi-pass membrane protein</topology>
    </subcellularLocation>
</comment>
<dbReference type="InterPro" id="IPR010432">
    <property type="entry name" value="RDD"/>
</dbReference>
<dbReference type="AlphaFoldDB" id="A0A3B0XB43"/>
<feature type="transmembrane region" description="Helical" evidence="6">
    <location>
        <begin position="64"/>
        <end position="86"/>
    </location>
</feature>
<dbReference type="EMBL" id="UOFF01000018">
    <property type="protein sequence ID" value="VAW53184.1"/>
    <property type="molecule type" value="Genomic_DNA"/>
</dbReference>
<name>A0A3B0XB43_9ZZZZ</name>
<evidence type="ECO:0000313" key="8">
    <source>
        <dbReference type="EMBL" id="VAW53184.1"/>
    </source>
</evidence>
<keyword evidence="5 6" id="KW-0472">Membrane</keyword>
<sequence length="156" mass="17626">MSQNPYQAPNANISNNDSQHVYAGFWIRFVASLIDTLFLVVIMSTALFAIYGEAYFTAERTGSFGIWDMFFSYIMPIIIVIVFWVYRSGTPGKLILGIKIVDQKTGGKLTVGQSILRYIGYYISILPLMLGFLWVAFDKKKQGWHDKISGTVCIKS</sequence>
<accession>A0A3B0XB43</accession>